<reference evidence="2" key="1">
    <citation type="submission" date="2020-10" db="EMBL/GenBank/DDBJ databases">
        <authorList>
            <person name="Gilroy R."/>
        </authorList>
    </citation>
    <scope>NUCLEOTIDE SEQUENCE</scope>
    <source>
        <strain evidence="2">USAMLcec3-3695</strain>
    </source>
</reference>
<feature type="chain" id="PRO_5039147101" evidence="1">
    <location>
        <begin position="23"/>
        <end position="46"/>
    </location>
</feature>
<dbReference type="AlphaFoldDB" id="A0A9D1M998"/>
<name>A0A9D1M998_9FIRM</name>
<keyword evidence="1" id="KW-0732">Signal</keyword>
<reference evidence="2" key="2">
    <citation type="journal article" date="2021" name="PeerJ">
        <title>Extensive microbial diversity within the chicken gut microbiome revealed by metagenomics and culture.</title>
        <authorList>
            <person name="Gilroy R."/>
            <person name="Ravi A."/>
            <person name="Getino M."/>
            <person name="Pursley I."/>
            <person name="Horton D.L."/>
            <person name="Alikhan N.F."/>
            <person name="Baker D."/>
            <person name="Gharbi K."/>
            <person name="Hall N."/>
            <person name="Watson M."/>
            <person name="Adriaenssens E.M."/>
            <person name="Foster-Nyarko E."/>
            <person name="Jarju S."/>
            <person name="Secka A."/>
            <person name="Antonio M."/>
            <person name="Oren A."/>
            <person name="Chaudhuri R.R."/>
            <person name="La Ragione R."/>
            <person name="Hildebrand F."/>
            <person name="Pallen M.J."/>
        </authorList>
    </citation>
    <scope>NUCLEOTIDE SEQUENCE</scope>
    <source>
        <strain evidence="2">USAMLcec3-3695</strain>
    </source>
</reference>
<evidence type="ECO:0000256" key="1">
    <source>
        <dbReference type="SAM" id="SignalP"/>
    </source>
</evidence>
<comment type="caution">
    <text evidence="2">The sequence shown here is derived from an EMBL/GenBank/DDBJ whole genome shotgun (WGS) entry which is preliminary data.</text>
</comment>
<organism evidence="2 3">
    <name type="scientific">Candidatus Ornithomonoglobus merdipullorum</name>
    <dbReference type="NCBI Taxonomy" id="2840895"/>
    <lineage>
        <taxon>Bacteria</taxon>
        <taxon>Bacillati</taxon>
        <taxon>Bacillota</taxon>
        <taxon>Clostridia</taxon>
        <taxon>Candidatus Ornithomonoglobus</taxon>
    </lineage>
</organism>
<protein>
    <submittedName>
        <fullName evidence="2">Uncharacterized protein</fullName>
    </submittedName>
</protein>
<sequence>MKPSTYFLISAILMLAALGASAPFAAAASAAVSAVMFAGGLITKFV</sequence>
<dbReference type="EMBL" id="DVNB01000003">
    <property type="protein sequence ID" value="HIU56233.1"/>
    <property type="molecule type" value="Genomic_DNA"/>
</dbReference>
<evidence type="ECO:0000313" key="3">
    <source>
        <dbReference type="Proteomes" id="UP000824109"/>
    </source>
</evidence>
<dbReference type="Proteomes" id="UP000824109">
    <property type="component" value="Unassembled WGS sequence"/>
</dbReference>
<proteinExistence type="predicted"/>
<gene>
    <name evidence="2" type="ORF">IAA61_00305</name>
</gene>
<evidence type="ECO:0000313" key="2">
    <source>
        <dbReference type="EMBL" id="HIU56233.1"/>
    </source>
</evidence>
<feature type="signal peptide" evidence="1">
    <location>
        <begin position="1"/>
        <end position="22"/>
    </location>
</feature>
<accession>A0A9D1M998</accession>